<keyword evidence="1" id="KW-0614">Plasmid</keyword>
<evidence type="ECO:0008006" key="2">
    <source>
        <dbReference type="Google" id="ProtNLM"/>
    </source>
</evidence>
<sequence>MKLNIGDRVESNILTGLEGSVDELEKAPLDQREIVHVQWDTGTHAWFDREDDKRLSRLRSGPE</sequence>
<name>A0A343VRH8_9MYCO</name>
<evidence type="ECO:0000313" key="1">
    <source>
        <dbReference type="EMBL" id="AVN58502.1"/>
    </source>
</evidence>
<proteinExistence type="predicted"/>
<geneLocation type="plasmid" evidence="1">
    <name>pCBMA213_1</name>
</geneLocation>
<gene>
    <name evidence="1" type="ORF">B5P44_p00207</name>
</gene>
<dbReference type="EMBL" id="MF600313">
    <property type="protein sequence ID" value="AVN58502.1"/>
    <property type="molecule type" value="Genomic_DNA"/>
</dbReference>
<protein>
    <recommendedName>
        <fullName evidence="2">DUF1918 domain-containing protein</fullName>
    </recommendedName>
</protein>
<accession>A0A343VRH8</accession>
<organism evidence="1">
    <name type="scientific">Mycolicibacterium sp. CBMA 213</name>
    <dbReference type="NCBI Taxonomy" id="1968788"/>
    <lineage>
        <taxon>Bacteria</taxon>
        <taxon>Bacillati</taxon>
        <taxon>Actinomycetota</taxon>
        <taxon>Actinomycetes</taxon>
        <taxon>Mycobacteriales</taxon>
        <taxon>Mycobacteriaceae</taxon>
        <taxon>Mycolicibacterium</taxon>
    </lineage>
</organism>
<reference evidence="1" key="1">
    <citation type="journal article" date="2018" name="Front. Microbiol.">
        <title>Beyond the Limits: tRNA Array Units in Mycobacterium Genomes.</title>
        <authorList>
            <person name="Morgado S.M."/>
            <person name="Vicente A.C."/>
        </authorList>
    </citation>
    <scope>NUCLEOTIDE SEQUENCE</scope>
    <source>
        <strain evidence="1">CBMA 213</strain>
        <plasmid evidence="1">pCBMA213_1</plasmid>
    </source>
</reference>
<dbReference type="AlphaFoldDB" id="A0A343VRH8"/>